<dbReference type="Pfam" id="PF00571">
    <property type="entry name" value="CBS"/>
    <property type="match status" value="3"/>
</dbReference>
<dbReference type="OrthoDB" id="449052at2759"/>
<sequence length="332" mass="38572">MDKKIKDVLNTNNSYWENKRKIDVISVYDDYKVKDALKILADNKILSLPVKERSTGDYLGFIDMNDILHSIIDAFLLKYPQKEGHDWVRLCNDVSEGEKFAEQPVFHLINQSKRDHFIPVDENGSIHQLVDEIFSKDIHRVVVIDEDANTKGIMSQTDILEFILENKKEIGDGKEFEQPISELDIIEKDLLSINCDVMTIQCYYVMMQQNKSSIVLHGKDGEIVGDLSITDLRGIDPDSFKLLLEPAKDFYKITSARRKKDSVVPLNTKFKDALQILYKNRLHRLWLTCDKKSCFGMLSISNIMKYFARDYKERTPQLHKEFKPVTPSRVNY</sequence>
<evidence type="ECO:0000256" key="1">
    <source>
        <dbReference type="ARBA" id="ARBA00022737"/>
    </source>
</evidence>
<protein>
    <recommendedName>
        <fullName evidence="4">CBS domain-containing protein</fullName>
    </recommendedName>
</protein>
<dbReference type="PROSITE" id="PS51371">
    <property type="entry name" value="CBS"/>
    <property type="match status" value="2"/>
</dbReference>
<evidence type="ECO:0000313" key="6">
    <source>
        <dbReference type="Proteomes" id="UP000001064"/>
    </source>
</evidence>
<dbReference type="EMBL" id="GL870947">
    <property type="protein sequence ID" value="EGC40047.1"/>
    <property type="molecule type" value="Genomic_DNA"/>
</dbReference>
<dbReference type="PANTHER" id="PTHR13780:SF164">
    <property type="entry name" value="CBS DOMAIN-CONTAINING PROTEIN"/>
    <property type="match status" value="1"/>
</dbReference>
<dbReference type="KEGG" id="dpp:DICPUDRAFT_147104"/>
<organism evidence="5 6">
    <name type="scientific">Dictyostelium purpureum</name>
    <name type="common">Slime mold</name>
    <dbReference type="NCBI Taxonomy" id="5786"/>
    <lineage>
        <taxon>Eukaryota</taxon>
        <taxon>Amoebozoa</taxon>
        <taxon>Evosea</taxon>
        <taxon>Eumycetozoa</taxon>
        <taxon>Dictyostelia</taxon>
        <taxon>Dictyosteliales</taxon>
        <taxon>Dictyosteliaceae</taxon>
        <taxon>Dictyostelium</taxon>
    </lineage>
</organism>
<dbReference type="InParanoid" id="F0Z7N8"/>
<dbReference type="STRING" id="5786.F0Z7N8"/>
<dbReference type="RefSeq" id="XP_003283396.1">
    <property type="nucleotide sequence ID" value="XM_003283348.1"/>
</dbReference>
<dbReference type="SUPFAM" id="SSF54631">
    <property type="entry name" value="CBS-domain pair"/>
    <property type="match status" value="2"/>
</dbReference>
<keyword evidence="2 3" id="KW-0129">CBS domain</keyword>
<reference evidence="6" key="1">
    <citation type="journal article" date="2011" name="Genome Biol.">
        <title>Comparative genomics of the social amoebae Dictyostelium discoideum and Dictyostelium purpureum.</title>
        <authorList>
            <consortium name="US DOE Joint Genome Institute (JGI-PGF)"/>
            <person name="Sucgang R."/>
            <person name="Kuo A."/>
            <person name="Tian X."/>
            <person name="Salerno W."/>
            <person name="Parikh A."/>
            <person name="Feasley C.L."/>
            <person name="Dalin E."/>
            <person name="Tu H."/>
            <person name="Huang E."/>
            <person name="Barry K."/>
            <person name="Lindquist E."/>
            <person name="Shapiro H."/>
            <person name="Bruce D."/>
            <person name="Schmutz J."/>
            <person name="Salamov A."/>
            <person name="Fey P."/>
            <person name="Gaudet P."/>
            <person name="Anjard C."/>
            <person name="Babu M.M."/>
            <person name="Basu S."/>
            <person name="Bushmanova Y."/>
            <person name="van der Wel H."/>
            <person name="Katoh-Kurasawa M."/>
            <person name="Dinh C."/>
            <person name="Coutinho P.M."/>
            <person name="Saito T."/>
            <person name="Elias M."/>
            <person name="Schaap P."/>
            <person name="Kay R.R."/>
            <person name="Henrissat B."/>
            <person name="Eichinger L."/>
            <person name="Rivero F."/>
            <person name="Putnam N.H."/>
            <person name="West C.M."/>
            <person name="Loomis W.F."/>
            <person name="Chisholm R.L."/>
            <person name="Shaulsky G."/>
            <person name="Strassmann J.E."/>
            <person name="Queller D.C."/>
            <person name="Kuspa A."/>
            <person name="Grigoriev I.V."/>
        </authorList>
    </citation>
    <scope>NUCLEOTIDE SEQUENCE [LARGE SCALE GENOMIC DNA]</scope>
    <source>
        <strain evidence="6">QSDP1</strain>
    </source>
</reference>
<accession>F0Z7N8</accession>
<gene>
    <name evidence="5" type="ORF">DICPUDRAFT_147104</name>
</gene>
<dbReference type="eggNOG" id="ENOG502S8AH">
    <property type="taxonomic scope" value="Eukaryota"/>
</dbReference>
<dbReference type="SMART" id="SM00116">
    <property type="entry name" value="CBS"/>
    <property type="match status" value="3"/>
</dbReference>
<name>F0Z7N8_DICPU</name>
<dbReference type="Gene3D" id="3.10.580.10">
    <property type="entry name" value="CBS-domain"/>
    <property type="match status" value="2"/>
</dbReference>
<keyword evidence="6" id="KW-1185">Reference proteome</keyword>
<dbReference type="OMA" id="KGHHRIF"/>
<dbReference type="InterPro" id="IPR050511">
    <property type="entry name" value="AMPK_gamma/SDS23_families"/>
</dbReference>
<feature type="domain" description="CBS" evidence="4">
    <location>
        <begin position="111"/>
        <end position="169"/>
    </location>
</feature>
<evidence type="ECO:0000256" key="2">
    <source>
        <dbReference type="ARBA" id="ARBA00023122"/>
    </source>
</evidence>
<keyword evidence="1" id="KW-0677">Repeat</keyword>
<evidence type="ECO:0000313" key="5">
    <source>
        <dbReference type="EMBL" id="EGC40047.1"/>
    </source>
</evidence>
<dbReference type="InterPro" id="IPR046342">
    <property type="entry name" value="CBS_dom_sf"/>
</dbReference>
<dbReference type="AlphaFoldDB" id="F0Z7N8"/>
<dbReference type="PANTHER" id="PTHR13780">
    <property type="entry name" value="AMP-ACTIVATED PROTEIN KINASE, GAMMA REGULATORY SUBUNIT"/>
    <property type="match status" value="1"/>
</dbReference>
<dbReference type="Proteomes" id="UP000001064">
    <property type="component" value="Unassembled WGS sequence"/>
</dbReference>
<dbReference type="CDD" id="cd02205">
    <property type="entry name" value="CBS_pair_SF"/>
    <property type="match status" value="1"/>
</dbReference>
<proteinExistence type="predicted"/>
<dbReference type="GeneID" id="10509301"/>
<feature type="domain" description="CBS" evidence="4">
    <location>
        <begin position="19"/>
        <end position="83"/>
    </location>
</feature>
<dbReference type="InterPro" id="IPR000644">
    <property type="entry name" value="CBS_dom"/>
</dbReference>
<dbReference type="VEuPathDB" id="AmoebaDB:DICPUDRAFT_147104"/>
<evidence type="ECO:0000256" key="3">
    <source>
        <dbReference type="PROSITE-ProRule" id="PRU00703"/>
    </source>
</evidence>
<evidence type="ECO:0000259" key="4">
    <source>
        <dbReference type="PROSITE" id="PS51371"/>
    </source>
</evidence>